<dbReference type="PANTHER" id="PTHR43712">
    <property type="entry name" value="PUTATIVE (AFU_ORTHOLOGUE AFUA_4G14580)-RELATED"/>
    <property type="match status" value="1"/>
</dbReference>
<keyword evidence="2" id="KW-0808">Transferase</keyword>
<dbReference type="InterPro" id="IPR036390">
    <property type="entry name" value="WH_DNA-bd_sf"/>
</dbReference>
<name>A0ABD6DFL7_9EURY</name>
<dbReference type="Pfam" id="PF13489">
    <property type="entry name" value="Methyltransf_23"/>
    <property type="match status" value="1"/>
</dbReference>
<evidence type="ECO:0000256" key="4">
    <source>
        <dbReference type="SAM" id="MobiDB-lite"/>
    </source>
</evidence>
<evidence type="ECO:0000313" key="5">
    <source>
        <dbReference type="EMBL" id="MFD1644253.1"/>
    </source>
</evidence>
<proteinExistence type="predicted"/>
<keyword evidence="1 5" id="KW-0489">Methyltransferase</keyword>
<comment type="caution">
    <text evidence="5">The sequence shown here is derived from an EMBL/GenBank/DDBJ whole genome shotgun (WGS) entry which is preliminary data.</text>
</comment>
<accession>A0ABD6DFL7</accession>
<gene>
    <name evidence="5" type="ORF">ACFSBL_01005</name>
</gene>
<dbReference type="GO" id="GO:0032259">
    <property type="term" value="P:methylation"/>
    <property type="evidence" value="ECO:0007669"/>
    <property type="project" value="UniProtKB-KW"/>
</dbReference>
<dbReference type="GO" id="GO:0008168">
    <property type="term" value="F:methyltransferase activity"/>
    <property type="evidence" value="ECO:0007669"/>
    <property type="project" value="UniProtKB-KW"/>
</dbReference>
<keyword evidence="6" id="KW-1185">Reference proteome</keyword>
<evidence type="ECO:0000256" key="1">
    <source>
        <dbReference type="ARBA" id="ARBA00022603"/>
    </source>
</evidence>
<protein>
    <submittedName>
        <fullName evidence="5">Methyltransferase domain-containing protein</fullName>
    </submittedName>
</protein>
<dbReference type="EMBL" id="JBHUDO010000001">
    <property type="protein sequence ID" value="MFD1644253.1"/>
    <property type="molecule type" value="Genomic_DNA"/>
</dbReference>
<reference evidence="5 6" key="1">
    <citation type="journal article" date="2019" name="Int. J. Syst. Evol. Microbiol.">
        <title>The Global Catalogue of Microorganisms (GCM) 10K type strain sequencing project: providing services to taxonomists for standard genome sequencing and annotation.</title>
        <authorList>
            <consortium name="The Broad Institute Genomics Platform"/>
            <consortium name="The Broad Institute Genome Sequencing Center for Infectious Disease"/>
            <person name="Wu L."/>
            <person name="Ma J."/>
        </authorList>
    </citation>
    <scope>NUCLEOTIDE SEQUENCE [LARGE SCALE GENOMIC DNA]</scope>
    <source>
        <strain evidence="5 6">CGMCC 1.10390</strain>
    </source>
</reference>
<dbReference type="InterPro" id="IPR029063">
    <property type="entry name" value="SAM-dependent_MTases_sf"/>
</dbReference>
<keyword evidence="3" id="KW-0949">S-adenosyl-L-methionine</keyword>
<dbReference type="SUPFAM" id="SSF46785">
    <property type="entry name" value="Winged helix' DNA-binding domain"/>
    <property type="match status" value="1"/>
</dbReference>
<evidence type="ECO:0000256" key="3">
    <source>
        <dbReference type="ARBA" id="ARBA00022691"/>
    </source>
</evidence>
<dbReference type="InterPro" id="IPR036388">
    <property type="entry name" value="WH-like_DNA-bd_sf"/>
</dbReference>
<dbReference type="AlphaFoldDB" id="A0ABD6DFL7"/>
<feature type="region of interest" description="Disordered" evidence="4">
    <location>
        <begin position="101"/>
        <end position="123"/>
    </location>
</feature>
<dbReference type="PANTHER" id="PTHR43712:SF2">
    <property type="entry name" value="O-METHYLTRANSFERASE CICE"/>
    <property type="match status" value="1"/>
</dbReference>
<dbReference type="Gene3D" id="3.40.50.150">
    <property type="entry name" value="Vaccinia Virus protein VP39"/>
    <property type="match status" value="1"/>
</dbReference>
<evidence type="ECO:0000313" key="6">
    <source>
        <dbReference type="Proteomes" id="UP001597034"/>
    </source>
</evidence>
<dbReference type="Proteomes" id="UP001597034">
    <property type="component" value="Unassembled WGS sequence"/>
</dbReference>
<dbReference type="Gene3D" id="1.10.10.10">
    <property type="entry name" value="Winged helix-like DNA-binding domain superfamily/Winged helix DNA-binding domain"/>
    <property type="match status" value="1"/>
</dbReference>
<sequence>MTEDRETLFLLWAARETGVLDALLSDADTPAEVAARTDVTERAARLAVEGLADAGFFRDVGGVYEPTNRALGFLAAADLRSVGRFPAELDDLDALRQLPETMRGGAPPISDDATEPAPDGTTTAWTRNRLGRVQATDEATVRACVTAAQHVAPDGRVVDVGGAPGTYAVEFARRGYDVTLLDAPGRIEASASLLAREPVETVAWGLPDDSDGGADGTAALPVDGVDCAFVPLRTSDRSAAANRRLVAAAADALAPGGWLVVVDHLRGRSPAARTTTVRRLALGSGEAYEPAAYREWFESAGVRAVQVRDVPGTDRQAVLGQARDS</sequence>
<organism evidence="5 6">
    <name type="scientific">Haloarchaeobius litoreus</name>
    <dbReference type="NCBI Taxonomy" id="755306"/>
    <lineage>
        <taxon>Archaea</taxon>
        <taxon>Methanobacteriati</taxon>
        <taxon>Methanobacteriota</taxon>
        <taxon>Stenosarchaea group</taxon>
        <taxon>Halobacteria</taxon>
        <taxon>Halobacteriales</taxon>
        <taxon>Halorubellaceae</taxon>
        <taxon>Haloarchaeobius</taxon>
    </lineage>
</organism>
<dbReference type="RefSeq" id="WP_256399533.1">
    <property type="nucleotide sequence ID" value="NZ_JANHJR010000002.1"/>
</dbReference>
<evidence type="ECO:0000256" key="2">
    <source>
        <dbReference type="ARBA" id="ARBA00022679"/>
    </source>
</evidence>
<dbReference type="SUPFAM" id="SSF53335">
    <property type="entry name" value="S-adenosyl-L-methionine-dependent methyltransferases"/>
    <property type="match status" value="1"/>
</dbReference>